<sequence length="155" mass="17543">MGKHNLIREKYSDPVFGDSVGLVYNRMIRAEEALESVPACLFDIILLNGMPIGQIDLRMGHSPMLVQYGGQIGYGIRRGFRGHAYATEACQLLKPIALEAGFTELWITCNPDNIASVRTCEKIGATYVERVDVPRASELWRRGDREKLRFLWQLT</sequence>
<dbReference type="PROSITE" id="PS51186">
    <property type="entry name" value="GNAT"/>
    <property type="match status" value="1"/>
</dbReference>
<keyword evidence="3" id="KW-1185">Reference proteome</keyword>
<dbReference type="SUPFAM" id="SSF55729">
    <property type="entry name" value="Acyl-CoA N-acyltransferases (Nat)"/>
    <property type="match status" value="1"/>
</dbReference>
<reference evidence="2 3" key="1">
    <citation type="submission" date="2019-03" db="EMBL/GenBank/DDBJ databases">
        <title>Genomic Encyclopedia of Archaeal and Bacterial Type Strains, Phase II (KMG-II): from individual species to whole genera.</title>
        <authorList>
            <person name="Goeker M."/>
        </authorList>
    </citation>
    <scope>NUCLEOTIDE SEQUENCE [LARGE SCALE GENOMIC DNA]</scope>
    <source>
        <strain evidence="2 3">DSM 15388</strain>
    </source>
</reference>
<dbReference type="InterPro" id="IPR000182">
    <property type="entry name" value="GNAT_dom"/>
</dbReference>
<accession>A0A4R3I780</accession>
<dbReference type="RefSeq" id="WP_132701696.1">
    <property type="nucleotide sequence ID" value="NZ_SLZR01000008.1"/>
</dbReference>
<protein>
    <submittedName>
        <fullName evidence="2">Tagatose 1,6-diphosphate aldolase</fullName>
    </submittedName>
</protein>
<dbReference type="Pfam" id="PF13302">
    <property type="entry name" value="Acetyltransf_3"/>
    <property type="match status" value="1"/>
</dbReference>
<dbReference type="PANTHER" id="PTHR39173:SF1">
    <property type="entry name" value="ACETYLTRANSFERASE"/>
    <property type="match status" value="1"/>
</dbReference>
<dbReference type="GO" id="GO:0016747">
    <property type="term" value="F:acyltransferase activity, transferring groups other than amino-acyl groups"/>
    <property type="evidence" value="ECO:0007669"/>
    <property type="project" value="InterPro"/>
</dbReference>
<dbReference type="AlphaFoldDB" id="A0A4R3I780"/>
<proteinExistence type="predicted"/>
<dbReference type="OrthoDB" id="9804153at2"/>
<organism evidence="2 3">
    <name type="scientific">Reinekea marinisedimentorum</name>
    <dbReference type="NCBI Taxonomy" id="230495"/>
    <lineage>
        <taxon>Bacteria</taxon>
        <taxon>Pseudomonadati</taxon>
        <taxon>Pseudomonadota</taxon>
        <taxon>Gammaproteobacteria</taxon>
        <taxon>Oceanospirillales</taxon>
        <taxon>Saccharospirillaceae</taxon>
        <taxon>Reinekea</taxon>
    </lineage>
</organism>
<dbReference type="EMBL" id="SLZR01000008">
    <property type="protein sequence ID" value="TCS40724.1"/>
    <property type="molecule type" value="Genomic_DNA"/>
</dbReference>
<evidence type="ECO:0000313" key="2">
    <source>
        <dbReference type="EMBL" id="TCS40724.1"/>
    </source>
</evidence>
<comment type="caution">
    <text evidence="2">The sequence shown here is derived from an EMBL/GenBank/DDBJ whole genome shotgun (WGS) entry which is preliminary data.</text>
</comment>
<feature type="domain" description="N-acetyltransferase" evidence="1">
    <location>
        <begin position="1"/>
        <end position="146"/>
    </location>
</feature>
<dbReference type="Gene3D" id="3.40.630.30">
    <property type="match status" value="1"/>
</dbReference>
<evidence type="ECO:0000259" key="1">
    <source>
        <dbReference type="PROSITE" id="PS51186"/>
    </source>
</evidence>
<evidence type="ECO:0000313" key="3">
    <source>
        <dbReference type="Proteomes" id="UP000295793"/>
    </source>
</evidence>
<name>A0A4R3I780_9GAMM</name>
<dbReference type="Proteomes" id="UP000295793">
    <property type="component" value="Unassembled WGS sequence"/>
</dbReference>
<dbReference type="InterPro" id="IPR016181">
    <property type="entry name" value="Acyl_CoA_acyltransferase"/>
</dbReference>
<gene>
    <name evidence="2" type="ORF">BCF53_10881</name>
</gene>
<dbReference type="PANTHER" id="PTHR39173">
    <property type="entry name" value="ACETYLTRANSFERASE"/>
    <property type="match status" value="1"/>
</dbReference>